<evidence type="ECO:0000256" key="9">
    <source>
        <dbReference type="ARBA" id="ARBA00038478"/>
    </source>
</evidence>
<dbReference type="InterPro" id="IPR012003">
    <property type="entry name" value="ATP_PFK_prok-type"/>
</dbReference>
<dbReference type="GO" id="GO:0030388">
    <property type="term" value="P:fructose 1,6-bisphosphate metabolic process"/>
    <property type="evidence" value="ECO:0007669"/>
    <property type="project" value="TreeGrafter"/>
</dbReference>
<comment type="pathway">
    <text evidence="2">Carbohydrate degradation; glycolysis; D-glyceraldehyde 3-phosphate and glycerone phosphate from D-glucose: step 3/4.</text>
</comment>
<dbReference type="SUPFAM" id="SSF53784">
    <property type="entry name" value="Phosphofructokinase"/>
    <property type="match status" value="1"/>
</dbReference>
<keyword evidence="4" id="KW-0808">Transferase</keyword>
<evidence type="ECO:0000256" key="2">
    <source>
        <dbReference type="ARBA" id="ARBA00004679"/>
    </source>
</evidence>
<dbReference type="InterPro" id="IPR035966">
    <property type="entry name" value="PKF_sf"/>
</dbReference>
<dbReference type="GO" id="GO:0061621">
    <property type="term" value="P:canonical glycolysis"/>
    <property type="evidence" value="ECO:0007669"/>
    <property type="project" value="TreeGrafter"/>
</dbReference>
<reference evidence="11 12" key="1">
    <citation type="submission" date="2019-03" db="EMBL/GenBank/DDBJ databases">
        <title>Genomic Encyclopedia of Type Strains, Phase IV (KMG-IV): sequencing the most valuable type-strain genomes for metagenomic binning, comparative biology and taxonomic classification.</title>
        <authorList>
            <person name="Goeker M."/>
        </authorList>
    </citation>
    <scope>NUCLEOTIDE SEQUENCE [LARGE SCALE GENOMIC DNA]</scope>
    <source>
        <strain evidence="11 12">LX-B</strain>
    </source>
</reference>
<evidence type="ECO:0000256" key="4">
    <source>
        <dbReference type="ARBA" id="ARBA00022679"/>
    </source>
</evidence>
<dbReference type="GO" id="GO:0005945">
    <property type="term" value="C:6-phosphofructokinase complex"/>
    <property type="evidence" value="ECO:0007669"/>
    <property type="project" value="TreeGrafter"/>
</dbReference>
<keyword evidence="8" id="KW-0324">Glycolysis</keyword>
<accession>A0A4R1QTE9</accession>
<evidence type="ECO:0000256" key="7">
    <source>
        <dbReference type="ARBA" id="ARBA00022842"/>
    </source>
</evidence>
<evidence type="ECO:0000313" key="11">
    <source>
        <dbReference type="EMBL" id="TCL57128.1"/>
    </source>
</evidence>
<dbReference type="GO" id="GO:0016208">
    <property type="term" value="F:AMP binding"/>
    <property type="evidence" value="ECO:0007669"/>
    <property type="project" value="TreeGrafter"/>
</dbReference>
<evidence type="ECO:0000256" key="1">
    <source>
        <dbReference type="ARBA" id="ARBA00001946"/>
    </source>
</evidence>
<dbReference type="GO" id="GO:0048029">
    <property type="term" value="F:monosaccharide binding"/>
    <property type="evidence" value="ECO:0007669"/>
    <property type="project" value="TreeGrafter"/>
</dbReference>
<protein>
    <submittedName>
        <fullName evidence="11">6-phosphofructokinase 1</fullName>
    </submittedName>
</protein>
<keyword evidence="3" id="KW-0963">Cytoplasm</keyword>
<dbReference type="PIRSF" id="PIRSF000532">
    <property type="entry name" value="ATP_PFK_prok"/>
    <property type="match status" value="1"/>
</dbReference>
<keyword evidence="7" id="KW-0460">Magnesium</keyword>
<name>A0A4R1QTE9_HYDET</name>
<dbReference type="InterPro" id="IPR022953">
    <property type="entry name" value="ATP_PFK"/>
</dbReference>
<dbReference type="GO" id="GO:0070095">
    <property type="term" value="F:fructose-6-phosphate binding"/>
    <property type="evidence" value="ECO:0007669"/>
    <property type="project" value="TreeGrafter"/>
</dbReference>
<dbReference type="AlphaFoldDB" id="A0A4R1QTE9"/>
<dbReference type="GO" id="GO:0006002">
    <property type="term" value="P:fructose 6-phosphate metabolic process"/>
    <property type="evidence" value="ECO:0007669"/>
    <property type="project" value="InterPro"/>
</dbReference>
<dbReference type="Proteomes" id="UP000295008">
    <property type="component" value="Unassembled WGS sequence"/>
</dbReference>
<dbReference type="InterPro" id="IPR000023">
    <property type="entry name" value="Phosphofructokinase_dom"/>
</dbReference>
<evidence type="ECO:0000256" key="3">
    <source>
        <dbReference type="ARBA" id="ARBA00022490"/>
    </source>
</evidence>
<dbReference type="PANTHER" id="PTHR13697">
    <property type="entry name" value="PHOSPHOFRUCTOKINASE"/>
    <property type="match status" value="1"/>
</dbReference>
<gene>
    <name evidence="11" type="ORF">EDC14_104732</name>
</gene>
<dbReference type="PANTHER" id="PTHR13697:SF52">
    <property type="entry name" value="ATP-DEPENDENT 6-PHOSPHOFRUCTOKINASE 3"/>
    <property type="match status" value="1"/>
</dbReference>
<comment type="caution">
    <text evidence="11">The sequence shown here is derived from an EMBL/GenBank/DDBJ whole genome shotgun (WGS) entry which is preliminary data.</text>
</comment>
<evidence type="ECO:0000256" key="8">
    <source>
        <dbReference type="ARBA" id="ARBA00023152"/>
    </source>
</evidence>
<dbReference type="RefSeq" id="WP_132017202.1">
    <property type="nucleotide sequence ID" value="NZ_SLUN01000047.1"/>
</dbReference>
<dbReference type="Pfam" id="PF00365">
    <property type="entry name" value="PFK"/>
    <property type="match status" value="1"/>
</dbReference>
<dbReference type="EMBL" id="SLUN01000047">
    <property type="protein sequence ID" value="TCL57128.1"/>
    <property type="molecule type" value="Genomic_DNA"/>
</dbReference>
<dbReference type="GO" id="GO:0042802">
    <property type="term" value="F:identical protein binding"/>
    <property type="evidence" value="ECO:0007669"/>
    <property type="project" value="TreeGrafter"/>
</dbReference>
<organism evidence="11 12">
    <name type="scientific">Hydrogenispora ethanolica</name>
    <dbReference type="NCBI Taxonomy" id="1082276"/>
    <lineage>
        <taxon>Bacteria</taxon>
        <taxon>Bacillati</taxon>
        <taxon>Bacillota</taxon>
        <taxon>Hydrogenispora</taxon>
    </lineage>
</organism>
<dbReference type="OrthoDB" id="9802503at2"/>
<keyword evidence="12" id="KW-1185">Reference proteome</keyword>
<dbReference type="NCBIfam" id="NF002872">
    <property type="entry name" value="PRK03202.1"/>
    <property type="match status" value="1"/>
</dbReference>
<evidence type="ECO:0000256" key="5">
    <source>
        <dbReference type="ARBA" id="ARBA00022723"/>
    </source>
</evidence>
<dbReference type="Gene3D" id="3.40.50.450">
    <property type="match status" value="1"/>
</dbReference>
<sequence length="370" mass="39607">MIKKIAFMTGGGDCAGINAFIAAAVRQGIHQYQAEFVGIKKAFEGACSDRIEDHLLPLNLEAVNGLEVKPSTILESSRFNPFSKDNVEKGYPQKLLANLKKIGVDAVLATGGNDTIKSGMGLSKLNFPVISAPKSIDNDVSGTDTMLGYKTAITFGTAAVRSTVDSAKTHRRISIVEIMGREAGWLTLEIGIAGGADLILIPEKPVDLATLCDRIVALNQRQQYVNLVVAEGVRLKPDDPVLLRAKAENPVVKALVEEDLGIDSHGNPKLGGIGQILRRIIRTQLGLKKLEDVRATDLGFTLRGLAPVADDIVLGTRFGINAVDLLFAGVSGKMVGLQGTRIVTVDFADALVQKQVNWSENDLRSVGVVF</sequence>
<evidence type="ECO:0000256" key="6">
    <source>
        <dbReference type="ARBA" id="ARBA00022777"/>
    </source>
</evidence>
<keyword evidence="6 11" id="KW-0418">Kinase</keyword>
<dbReference type="Gene3D" id="3.40.50.460">
    <property type="entry name" value="Phosphofructokinase domain"/>
    <property type="match status" value="1"/>
</dbReference>
<proteinExistence type="inferred from homology"/>
<comment type="cofactor">
    <cofactor evidence="1">
        <name>Mg(2+)</name>
        <dbReference type="ChEBI" id="CHEBI:18420"/>
    </cofactor>
</comment>
<dbReference type="GO" id="GO:0003872">
    <property type="term" value="F:6-phosphofructokinase activity"/>
    <property type="evidence" value="ECO:0007669"/>
    <property type="project" value="InterPro"/>
</dbReference>
<dbReference type="PRINTS" id="PR00476">
    <property type="entry name" value="PHFRCTKINASE"/>
</dbReference>
<comment type="similarity">
    <text evidence="9">Belongs to the phosphofructokinase type A (PFKA) family.</text>
</comment>
<evidence type="ECO:0000259" key="10">
    <source>
        <dbReference type="Pfam" id="PF00365"/>
    </source>
</evidence>
<feature type="domain" description="Phosphofructokinase" evidence="10">
    <location>
        <begin position="4"/>
        <end position="326"/>
    </location>
</feature>
<keyword evidence="5" id="KW-0479">Metal-binding</keyword>
<dbReference type="GO" id="GO:0005524">
    <property type="term" value="F:ATP binding"/>
    <property type="evidence" value="ECO:0007669"/>
    <property type="project" value="InterPro"/>
</dbReference>
<dbReference type="UniPathway" id="UPA00109">
    <property type="reaction ID" value="UER00182"/>
</dbReference>
<dbReference type="GO" id="GO:0046872">
    <property type="term" value="F:metal ion binding"/>
    <property type="evidence" value="ECO:0007669"/>
    <property type="project" value="UniProtKB-KW"/>
</dbReference>
<evidence type="ECO:0000313" key="12">
    <source>
        <dbReference type="Proteomes" id="UP000295008"/>
    </source>
</evidence>